<dbReference type="GO" id="GO:0016491">
    <property type="term" value="F:oxidoreductase activity"/>
    <property type="evidence" value="ECO:0007669"/>
    <property type="project" value="InterPro"/>
</dbReference>
<evidence type="ECO:0000313" key="9">
    <source>
        <dbReference type="EMBL" id="TDS13872.1"/>
    </source>
</evidence>
<dbReference type="SFLD" id="SFLDG01067">
    <property type="entry name" value="SPASM/twitch_domain_containing"/>
    <property type="match status" value="2"/>
</dbReference>
<organism evidence="9 10">
    <name type="scientific">Sphingobacterium paludis</name>
    <dbReference type="NCBI Taxonomy" id="1476465"/>
    <lineage>
        <taxon>Bacteria</taxon>
        <taxon>Pseudomonadati</taxon>
        <taxon>Bacteroidota</taxon>
        <taxon>Sphingobacteriia</taxon>
        <taxon>Sphingobacteriales</taxon>
        <taxon>Sphingobacteriaceae</taxon>
        <taxon>Sphingobacterium</taxon>
    </lineage>
</organism>
<keyword evidence="2" id="KW-0004">4Fe-4S</keyword>
<accession>A0A4R7D0W7</accession>
<dbReference type="GO" id="GO:0051536">
    <property type="term" value="F:iron-sulfur cluster binding"/>
    <property type="evidence" value="ECO:0007669"/>
    <property type="project" value="UniProtKB-KW"/>
</dbReference>
<evidence type="ECO:0000313" key="10">
    <source>
        <dbReference type="Proteomes" id="UP000294752"/>
    </source>
</evidence>
<keyword evidence="5" id="KW-0408">Iron</keyword>
<dbReference type="SFLD" id="SFLDG01387">
    <property type="entry name" value="BtrN-like_SPASM_domain_contain"/>
    <property type="match status" value="1"/>
</dbReference>
<sequence>MQPRTNLQYTPNAINKIKQKMRSTRECASAREKDPTFALDVPTEIGLKLTNRCNLRCTHCFQWDEGGYHHALDKEELKKDGDLSFDIVSELFNKTKEAKSSLYLWGGEPTLYAHWDKLINLIAADPRETVLCTNGVTLHTKMDSLLQISDCLTVLVSIEGPEDIHNEIRGKGTYEKIVNNLDQLIRLKKEGQFKGTLSVEAVISDGLIPNMVEFCAYWESKGIDTLYLNFPWFVPPSVADRMDEYFDSKFWWMGMGKGITNSWHSFDFKISSDKIEELKQQMKEIIDRRWNIRVRFHPDLTTKDLIEYIEGSVKPAQDKKMCLGVSNRIDLLPSGQVTPCKKFPEFNVGNLNNKSLEEIWKGEKFTKFRDIQNNQLMDICSKCEILYANGI</sequence>
<dbReference type="InterPro" id="IPR023885">
    <property type="entry name" value="4Fe4S-binding_SPASM_dom"/>
</dbReference>
<dbReference type="EMBL" id="SNZV01000004">
    <property type="protein sequence ID" value="TDS13872.1"/>
    <property type="molecule type" value="Genomic_DNA"/>
</dbReference>
<dbReference type="InterPro" id="IPR034391">
    <property type="entry name" value="AdoMet-like_SPASM_containing"/>
</dbReference>
<dbReference type="NCBIfam" id="TIGR04085">
    <property type="entry name" value="rSAM_more_4Fe4S"/>
    <property type="match status" value="1"/>
</dbReference>
<keyword evidence="4" id="KW-0479">Metal-binding</keyword>
<dbReference type="GO" id="GO:0046872">
    <property type="term" value="F:metal ion binding"/>
    <property type="evidence" value="ECO:0007669"/>
    <property type="project" value="UniProtKB-KW"/>
</dbReference>
<dbReference type="CDD" id="cd01335">
    <property type="entry name" value="Radical_SAM"/>
    <property type="match status" value="1"/>
</dbReference>
<evidence type="ECO:0000256" key="6">
    <source>
        <dbReference type="ARBA" id="ARBA00023014"/>
    </source>
</evidence>
<dbReference type="Proteomes" id="UP000294752">
    <property type="component" value="Unassembled WGS sequence"/>
</dbReference>
<dbReference type="InterPro" id="IPR007197">
    <property type="entry name" value="rSAM"/>
</dbReference>
<gene>
    <name evidence="9" type="ORF">B0I21_104198</name>
</gene>
<feature type="domain" description="Radical SAM core" evidence="8">
    <location>
        <begin position="39"/>
        <end position="289"/>
    </location>
</feature>
<dbReference type="Pfam" id="PF04055">
    <property type="entry name" value="Radical_SAM"/>
    <property type="match status" value="1"/>
</dbReference>
<evidence type="ECO:0000256" key="2">
    <source>
        <dbReference type="ARBA" id="ARBA00022485"/>
    </source>
</evidence>
<keyword evidence="6" id="KW-0411">Iron-sulfur</keyword>
<keyword evidence="10" id="KW-1185">Reference proteome</keyword>
<evidence type="ECO:0000259" key="8">
    <source>
        <dbReference type="PROSITE" id="PS51918"/>
    </source>
</evidence>
<reference evidence="9 10" key="1">
    <citation type="submission" date="2019-03" db="EMBL/GenBank/DDBJ databases">
        <title>Genomic Encyclopedia of Type Strains, Phase III (KMG-III): the genomes of soil and plant-associated and newly described type strains.</title>
        <authorList>
            <person name="Whitman W."/>
        </authorList>
    </citation>
    <scope>NUCLEOTIDE SEQUENCE [LARGE SCALE GENOMIC DNA]</scope>
    <source>
        <strain evidence="9 10">CGMCC 1.12801</strain>
    </source>
</reference>
<dbReference type="RefSeq" id="WP_133640176.1">
    <property type="nucleotide sequence ID" value="NZ_SNZV01000004.1"/>
</dbReference>
<dbReference type="OrthoDB" id="9763993at2"/>
<dbReference type="InterPro" id="IPR023867">
    <property type="entry name" value="Sulphatase_maturase_rSAM"/>
</dbReference>
<dbReference type="SFLD" id="SFLDG01386">
    <property type="entry name" value="main_SPASM_domain-containing"/>
    <property type="match status" value="1"/>
</dbReference>
<dbReference type="InterPro" id="IPR013785">
    <property type="entry name" value="Aldolase_TIM"/>
</dbReference>
<evidence type="ECO:0000256" key="4">
    <source>
        <dbReference type="ARBA" id="ARBA00022723"/>
    </source>
</evidence>
<evidence type="ECO:0000256" key="7">
    <source>
        <dbReference type="ARBA" id="ARBA00023601"/>
    </source>
</evidence>
<evidence type="ECO:0000256" key="1">
    <source>
        <dbReference type="ARBA" id="ARBA00001966"/>
    </source>
</evidence>
<keyword evidence="3" id="KW-0949">S-adenosyl-L-methionine</keyword>
<dbReference type="CDD" id="cd21109">
    <property type="entry name" value="SPASM"/>
    <property type="match status" value="1"/>
</dbReference>
<comment type="caution">
    <text evidence="9">The sequence shown here is derived from an EMBL/GenBank/DDBJ whole genome shotgun (WGS) entry which is preliminary data.</text>
</comment>
<dbReference type="PANTHER" id="PTHR43273">
    <property type="entry name" value="ANAEROBIC SULFATASE-MATURATING ENZYME HOMOLOG ASLB-RELATED"/>
    <property type="match status" value="1"/>
</dbReference>
<dbReference type="PANTHER" id="PTHR43273:SF3">
    <property type="entry name" value="ANAEROBIC SULFATASE-MATURATING ENZYME HOMOLOG ASLB-RELATED"/>
    <property type="match status" value="1"/>
</dbReference>
<dbReference type="SFLD" id="SFLDS00029">
    <property type="entry name" value="Radical_SAM"/>
    <property type="match status" value="2"/>
</dbReference>
<comment type="similarity">
    <text evidence="7">Belongs to the radical SAM superfamily. Anaerobic sulfatase-maturating enzyme family.</text>
</comment>
<comment type="cofactor">
    <cofactor evidence="1">
        <name>[4Fe-4S] cluster</name>
        <dbReference type="ChEBI" id="CHEBI:49883"/>
    </cofactor>
</comment>
<dbReference type="PROSITE" id="PS51918">
    <property type="entry name" value="RADICAL_SAM"/>
    <property type="match status" value="1"/>
</dbReference>
<dbReference type="Pfam" id="PF13186">
    <property type="entry name" value="SPASM"/>
    <property type="match status" value="1"/>
</dbReference>
<dbReference type="AlphaFoldDB" id="A0A4R7D0W7"/>
<dbReference type="Gene3D" id="3.20.20.70">
    <property type="entry name" value="Aldolase class I"/>
    <property type="match status" value="2"/>
</dbReference>
<protein>
    <submittedName>
        <fullName evidence="9">Radical SAM protein with 4Fe4S-binding SPASM domain</fullName>
    </submittedName>
</protein>
<dbReference type="SUPFAM" id="SSF102114">
    <property type="entry name" value="Radical SAM enzymes"/>
    <property type="match status" value="1"/>
</dbReference>
<proteinExistence type="inferred from homology"/>
<evidence type="ECO:0000256" key="5">
    <source>
        <dbReference type="ARBA" id="ARBA00023004"/>
    </source>
</evidence>
<dbReference type="InterPro" id="IPR058240">
    <property type="entry name" value="rSAM_sf"/>
</dbReference>
<name>A0A4R7D0W7_9SPHI</name>
<evidence type="ECO:0000256" key="3">
    <source>
        <dbReference type="ARBA" id="ARBA00022691"/>
    </source>
</evidence>